<organism evidence="1 2">
    <name type="scientific">Stephania yunnanensis</name>
    <dbReference type="NCBI Taxonomy" id="152371"/>
    <lineage>
        <taxon>Eukaryota</taxon>
        <taxon>Viridiplantae</taxon>
        <taxon>Streptophyta</taxon>
        <taxon>Embryophyta</taxon>
        <taxon>Tracheophyta</taxon>
        <taxon>Spermatophyta</taxon>
        <taxon>Magnoliopsida</taxon>
        <taxon>Ranunculales</taxon>
        <taxon>Menispermaceae</taxon>
        <taxon>Menispermoideae</taxon>
        <taxon>Cissampelideae</taxon>
        <taxon>Stephania</taxon>
    </lineage>
</organism>
<dbReference type="AlphaFoldDB" id="A0AAP0PG99"/>
<gene>
    <name evidence="1" type="ORF">Syun_012282</name>
</gene>
<dbReference type="Proteomes" id="UP001420932">
    <property type="component" value="Unassembled WGS sequence"/>
</dbReference>
<reference evidence="1 2" key="1">
    <citation type="submission" date="2024-01" db="EMBL/GenBank/DDBJ databases">
        <title>Genome assemblies of Stephania.</title>
        <authorList>
            <person name="Yang L."/>
        </authorList>
    </citation>
    <scope>NUCLEOTIDE SEQUENCE [LARGE SCALE GENOMIC DNA]</scope>
    <source>
        <strain evidence="1">YNDBR</strain>
        <tissue evidence="1">Leaf</tissue>
    </source>
</reference>
<sequence length="109" mass="12314">MRGKRRWCGRDARNARWGVVDQLEGDFDEFNNAIDSNGFEGHDSVEMTQNYMKASTNSFSFRPERWSSLAEIAVQVTPLLCHDLFAVREVSGATLPLIGLGTSQEYEPK</sequence>
<comment type="caution">
    <text evidence="1">The sequence shown here is derived from an EMBL/GenBank/DDBJ whole genome shotgun (WGS) entry which is preliminary data.</text>
</comment>
<keyword evidence="2" id="KW-1185">Reference proteome</keyword>
<name>A0AAP0PG99_9MAGN</name>
<accession>A0AAP0PG99</accession>
<protein>
    <submittedName>
        <fullName evidence="1">Uncharacterized protein</fullName>
    </submittedName>
</protein>
<dbReference type="EMBL" id="JBBNAF010000005">
    <property type="protein sequence ID" value="KAK9142882.1"/>
    <property type="molecule type" value="Genomic_DNA"/>
</dbReference>
<evidence type="ECO:0000313" key="1">
    <source>
        <dbReference type="EMBL" id="KAK9142882.1"/>
    </source>
</evidence>
<proteinExistence type="predicted"/>
<evidence type="ECO:0000313" key="2">
    <source>
        <dbReference type="Proteomes" id="UP001420932"/>
    </source>
</evidence>